<comment type="subcellular location">
    <subcellularLocation>
        <location evidence="1 8">Cytoplasm</location>
    </subcellularLocation>
</comment>
<evidence type="ECO:0000256" key="2">
    <source>
        <dbReference type="ARBA" id="ARBA00004667"/>
    </source>
</evidence>
<dbReference type="eggNOG" id="COG3705">
    <property type="taxonomic scope" value="Bacteria"/>
</dbReference>
<reference evidence="11 12" key="1">
    <citation type="journal article" date="2011" name="J. Bacteriol.">
        <title>Complete genome sequence of the cellulose-degrading bacterium Cellulosilyticum lentocellum.</title>
        <authorList>
            <consortium name="US DOE Joint Genome Institute"/>
            <person name="Miller D.A."/>
            <person name="Suen G."/>
            <person name="Bruce D."/>
            <person name="Copeland A."/>
            <person name="Cheng J.F."/>
            <person name="Detter C."/>
            <person name="Goodwin L.A."/>
            <person name="Han C.S."/>
            <person name="Hauser L.J."/>
            <person name="Land M.L."/>
            <person name="Lapidus A."/>
            <person name="Lucas S."/>
            <person name="Meincke L."/>
            <person name="Pitluck S."/>
            <person name="Tapia R."/>
            <person name="Teshima H."/>
            <person name="Woyke T."/>
            <person name="Fox B.G."/>
            <person name="Angert E.R."/>
            <person name="Currie C.R."/>
        </authorList>
    </citation>
    <scope>NUCLEOTIDE SEQUENCE [LARGE SCALE GENOMIC DNA]</scope>
    <source>
        <strain evidence="12">ATCC 49066 / DSM 5427 / NCIMB 11756 / RHM5</strain>
    </source>
</reference>
<evidence type="ECO:0000256" key="3">
    <source>
        <dbReference type="ARBA" id="ARBA00005539"/>
    </source>
</evidence>
<keyword evidence="11" id="KW-0030">Aminoacyl-tRNA synthetase</keyword>
<keyword evidence="6 8" id="KW-0963">Cytoplasm</keyword>
<keyword evidence="8" id="KW-0028">Amino-acid biosynthesis</keyword>
<evidence type="ECO:0000313" key="11">
    <source>
        <dbReference type="EMBL" id="ADZ84197.1"/>
    </source>
</evidence>
<dbReference type="Proteomes" id="UP000008467">
    <property type="component" value="Chromosome"/>
</dbReference>
<evidence type="ECO:0000259" key="10">
    <source>
        <dbReference type="PROSITE" id="PS50862"/>
    </source>
</evidence>
<dbReference type="Gene3D" id="3.30.930.10">
    <property type="entry name" value="Bira Bifunctional Protein, Domain 2"/>
    <property type="match status" value="1"/>
</dbReference>
<organism evidence="11 12">
    <name type="scientific">Cellulosilyticum lentocellum (strain ATCC 49066 / DSM 5427 / NCIMB 11756 / RHM5)</name>
    <name type="common">Clostridium lentocellum</name>
    <dbReference type="NCBI Taxonomy" id="642492"/>
    <lineage>
        <taxon>Bacteria</taxon>
        <taxon>Bacillati</taxon>
        <taxon>Bacillota</taxon>
        <taxon>Clostridia</taxon>
        <taxon>Lachnospirales</taxon>
        <taxon>Cellulosilyticaceae</taxon>
        <taxon>Cellulosilyticum</taxon>
    </lineage>
</organism>
<feature type="domain" description="Aminoacyl-transfer RNA synthetases class-II family profile" evidence="10">
    <location>
        <begin position="1"/>
        <end position="332"/>
    </location>
</feature>
<dbReference type="KEGG" id="cle:Clole_2491"/>
<dbReference type="PROSITE" id="PS50862">
    <property type="entry name" value="AA_TRNA_LIGASE_II"/>
    <property type="match status" value="1"/>
</dbReference>
<feature type="binding site" evidence="9">
    <location>
        <position position="129"/>
    </location>
    <ligand>
        <name>L-histidine</name>
        <dbReference type="ChEBI" id="CHEBI:57595"/>
    </ligand>
</feature>
<evidence type="ECO:0000256" key="5">
    <source>
        <dbReference type="ARBA" id="ARBA00020397"/>
    </source>
</evidence>
<evidence type="ECO:0000256" key="8">
    <source>
        <dbReference type="HAMAP-Rule" id="MF_00125"/>
    </source>
</evidence>
<accession>F2JGV5</accession>
<dbReference type="RefSeq" id="WP_013657490.1">
    <property type="nucleotide sequence ID" value="NC_015275.1"/>
</dbReference>
<dbReference type="STRING" id="642492.Clole_2491"/>
<dbReference type="GO" id="GO:0005737">
    <property type="term" value="C:cytoplasm"/>
    <property type="evidence" value="ECO:0007669"/>
    <property type="project" value="UniProtKB-SubCell"/>
</dbReference>
<dbReference type="AlphaFoldDB" id="F2JGV5"/>
<dbReference type="InterPro" id="IPR004516">
    <property type="entry name" value="HisRS/HisZ"/>
</dbReference>
<evidence type="ECO:0000256" key="9">
    <source>
        <dbReference type="PIRSR" id="PIRSR001549-1"/>
    </source>
</evidence>
<dbReference type="HOGENOM" id="CLU_025113_0_2_9"/>
<dbReference type="HAMAP" id="MF_00125">
    <property type="entry name" value="HisZ"/>
    <property type="match status" value="1"/>
</dbReference>
<comment type="function">
    <text evidence="7 8">Required for the first step of histidine biosynthesis. May allow the feedback regulation of ATP phosphoribosyltransferase activity by histidine.</text>
</comment>
<dbReference type="InterPro" id="IPR004517">
    <property type="entry name" value="HisZ"/>
</dbReference>
<dbReference type="GO" id="GO:0140096">
    <property type="term" value="F:catalytic activity, acting on a protein"/>
    <property type="evidence" value="ECO:0007669"/>
    <property type="project" value="UniProtKB-ARBA"/>
</dbReference>
<dbReference type="GO" id="GO:0016740">
    <property type="term" value="F:transferase activity"/>
    <property type="evidence" value="ECO:0007669"/>
    <property type="project" value="UniProtKB-ARBA"/>
</dbReference>
<protein>
    <recommendedName>
        <fullName evidence="5 8">ATP phosphoribosyltransferase regulatory subunit</fullName>
    </recommendedName>
</protein>
<keyword evidence="8" id="KW-0368">Histidine biosynthesis</keyword>
<dbReference type="InterPro" id="IPR045864">
    <property type="entry name" value="aa-tRNA-synth_II/BPL/LPL"/>
</dbReference>
<dbReference type="PANTHER" id="PTHR43707">
    <property type="entry name" value="HISTIDYL-TRNA SYNTHETASE"/>
    <property type="match status" value="1"/>
</dbReference>
<feature type="binding site" evidence="9">
    <location>
        <begin position="274"/>
        <end position="275"/>
    </location>
    <ligand>
        <name>L-histidine</name>
        <dbReference type="ChEBI" id="CHEBI:57595"/>
    </ligand>
</feature>
<dbReference type="InterPro" id="IPR041715">
    <property type="entry name" value="HisRS-like_core"/>
</dbReference>
<comment type="miscellaneous">
    <text evidence="8">This function is generally fulfilled by the C-terminal part of HisG, which is missing in some bacteria such as this one.</text>
</comment>
<keyword evidence="12" id="KW-1185">Reference proteome</keyword>
<dbReference type="GO" id="GO:0006427">
    <property type="term" value="P:histidyl-tRNA aminoacylation"/>
    <property type="evidence" value="ECO:0007669"/>
    <property type="project" value="TreeGrafter"/>
</dbReference>
<dbReference type="UniPathway" id="UPA00031">
    <property type="reaction ID" value="UER00006"/>
</dbReference>
<dbReference type="PIRSF" id="PIRSF001549">
    <property type="entry name" value="His-tRNA_synth"/>
    <property type="match status" value="1"/>
</dbReference>
<proteinExistence type="inferred from homology"/>
<dbReference type="EMBL" id="CP002582">
    <property type="protein sequence ID" value="ADZ84197.1"/>
    <property type="molecule type" value="Genomic_DNA"/>
</dbReference>
<dbReference type="PANTHER" id="PTHR43707:SF1">
    <property type="entry name" value="HISTIDINE--TRNA LIGASE, MITOCHONDRIAL-RELATED"/>
    <property type="match status" value="1"/>
</dbReference>
<gene>
    <name evidence="8" type="primary">hisZ</name>
    <name evidence="11" type="ordered locus">Clole_2491</name>
</gene>
<evidence type="ECO:0000313" key="12">
    <source>
        <dbReference type="Proteomes" id="UP000008467"/>
    </source>
</evidence>
<evidence type="ECO:0000256" key="1">
    <source>
        <dbReference type="ARBA" id="ARBA00004496"/>
    </source>
</evidence>
<comment type="similarity">
    <text evidence="3 8">Belongs to the class-II aminoacyl-tRNA synthetase family. HisZ subfamily.</text>
</comment>
<dbReference type="NCBIfam" id="TIGR00443">
    <property type="entry name" value="hisZ_biosyn_reg"/>
    <property type="match status" value="1"/>
</dbReference>
<evidence type="ECO:0000256" key="7">
    <source>
        <dbReference type="ARBA" id="ARBA00025246"/>
    </source>
</evidence>
<evidence type="ECO:0000256" key="4">
    <source>
        <dbReference type="ARBA" id="ARBA00011496"/>
    </source>
</evidence>
<dbReference type="Pfam" id="PF13393">
    <property type="entry name" value="tRNA-synt_His"/>
    <property type="match status" value="1"/>
</dbReference>
<dbReference type="SUPFAM" id="SSF55681">
    <property type="entry name" value="Class II aaRS and biotin synthetases"/>
    <property type="match status" value="1"/>
</dbReference>
<feature type="binding site" evidence="9">
    <location>
        <begin position="81"/>
        <end position="83"/>
    </location>
    <ligand>
        <name>L-histidine</name>
        <dbReference type="ChEBI" id="CHEBI:57595"/>
    </ligand>
</feature>
<feature type="binding site" evidence="9">
    <location>
        <position position="125"/>
    </location>
    <ligand>
        <name>L-histidine</name>
        <dbReference type="ChEBI" id="CHEBI:57595"/>
    </ligand>
</feature>
<comment type="pathway">
    <text evidence="2 8">Amino-acid biosynthesis; L-histidine biosynthesis; L-histidine from 5-phospho-alpha-D-ribose 1-diphosphate: step 1/9.</text>
</comment>
<feature type="binding site" evidence="9">
    <location>
        <position position="111"/>
    </location>
    <ligand>
        <name>L-histidine</name>
        <dbReference type="ChEBI" id="CHEBI:57595"/>
    </ligand>
</feature>
<dbReference type="GO" id="GO:0000105">
    <property type="term" value="P:L-histidine biosynthetic process"/>
    <property type="evidence" value="ECO:0007669"/>
    <property type="project" value="UniProtKB-UniRule"/>
</dbReference>
<comment type="subunit">
    <text evidence="4 8">Heteromultimer composed of HisG and HisZ subunits.</text>
</comment>
<dbReference type="CDD" id="cd00773">
    <property type="entry name" value="HisRS-like_core"/>
    <property type="match status" value="1"/>
</dbReference>
<evidence type="ECO:0000256" key="6">
    <source>
        <dbReference type="ARBA" id="ARBA00022490"/>
    </source>
</evidence>
<sequence>MKNYALHIPEGVKDYTGEEAALKGKIQDQVKKVFEGYSYHWVETPTFEYLNVFTTEKAGFQSPSLYKFVNRQGEMLALRSDMTRAIARVIGMQKAESMMPKRYAYMTNSFRYPERYQGKLHEFTQAGVELIGKNSIEADAEVIKLAITALKKVGVTDFTVHIGSSQFLKCTLSDLGLGEEAVEKVYEAIDQKNAVLLKDVLQEAIKDEETLALLLELIECAGHIDLLRSVKKKMNSPQAVKALDEMEQLYELLEDYGVSESILFNFSLLSYGNYYTGMMFQVFTPYIGTAIVEGGRYDHLLEEFGKGLPAVGFGMHMNAILQRLIKQKPLTPLYSKCTLVVANKQTRKICYEVSDHHRESGMVIENSFTDNIEEAKAYAKAVGMGGILHYKDYNKVDVYNLAEGTVQEATINELYRVGNERG</sequence>
<dbReference type="GO" id="GO:0004821">
    <property type="term" value="F:histidine-tRNA ligase activity"/>
    <property type="evidence" value="ECO:0007669"/>
    <property type="project" value="TreeGrafter"/>
</dbReference>
<name>F2JGV5_CELLD</name>
<dbReference type="InterPro" id="IPR006195">
    <property type="entry name" value="aa-tRNA-synth_II"/>
</dbReference>
<keyword evidence="11" id="KW-0436">Ligase</keyword>